<name>A0A1F7IA97_9BACT</name>
<feature type="binding site" evidence="1">
    <location>
        <begin position="274"/>
        <end position="281"/>
    </location>
    <ligand>
        <name>ATP</name>
        <dbReference type="ChEBI" id="CHEBI:30616"/>
    </ligand>
</feature>
<sequence>MLNLISRGNGLLRSQIQEELEKIDKISKVTLIRDLNILLKNQLIKTKGNARSTLYLPYTQNPILRYFDLEVYFQQDPDKRSVVAKHFDFSIFSSLNHLITPIELKELKDKSRSFTKQTEKLSSDILKRELERFVIELSWKSSKIEGNTYSLLETEALIKEQKEAKGKSKEETVMILNHKSAFDQILNNKKDFTNLTVFKINQLHNFLVKDMNISTGIRKNAVGITGTVYRPLDNQHQIREAVDRLIKIINNLASPFEKALIAHFMIPYIQPYADGNKRLGRMLTNAIFLAYDLYPLSYRSVDEDDFKKALILMYEQKSIYHIKRIFIEQIHFAHENYFK</sequence>
<dbReference type="InterPro" id="IPR036597">
    <property type="entry name" value="Fido-like_dom_sf"/>
</dbReference>
<evidence type="ECO:0000256" key="1">
    <source>
        <dbReference type="PIRSR" id="PIRSR640198-2"/>
    </source>
</evidence>
<dbReference type="PANTHER" id="PTHR13504:SF38">
    <property type="entry name" value="FIDO DOMAIN-CONTAINING PROTEIN"/>
    <property type="match status" value="1"/>
</dbReference>
<dbReference type="Gene3D" id="1.10.3290.10">
    <property type="entry name" value="Fido-like domain"/>
    <property type="match status" value="1"/>
</dbReference>
<evidence type="ECO:0000256" key="2">
    <source>
        <dbReference type="PIRSR" id="PIRSR640198-3"/>
    </source>
</evidence>
<dbReference type="EMBL" id="MGAF01000034">
    <property type="protein sequence ID" value="OGK40295.1"/>
    <property type="molecule type" value="Genomic_DNA"/>
</dbReference>
<dbReference type="PROSITE" id="PS51459">
    <property type="entry name" value="FIDO"/>
    <property type="match status" value="1"/>
</dbReference>
<feature type="site" description="Important for autoinhibition of adenylyltransferase activity" evidence="2">
    <location>
        <position position="145"/>
    </location>
</feature>
<comment type="caution">
    <text evidence="4">The sequence shown here is derived from an EMBL/GenBank/DDBJ whole genome shotgun (WGS) entry which is preliminary data.</text>
</comment>
<reference evidence="4 5" key="1">
    <citation type="journal article" date="2016" name="Nat. Commun.">
        <title>Thousands of microbial genomes shed light on interconnected biogeochemical processes in an aquifer system.</title>
        <authorList>
            <person name="Anantharaman K."/>
            <person name="Brown C.T."/>
            <person name="Hug L.A."/>
            <person name="Sharon I."/>
            <person name="Castelle C.J."/>
            <person name="Probst A.J."/>
            <person name="Thomas B.C."/>
            <person name="Singh A."/>
            <person name="Wilkins M.J."/>
            <person name="Karaoz U."/>
            <person name="Brodie E.L."/>
            <person name="Williams K.H."/>
            <person name="Hubbard S.S."/>
            <person name="Banfield J.F."/>
        </authorList>
    </citation>
    <scope>NUCLEOTIDE SEQUENCE [LARGE SCALE GENOMIC DNA]</scope>
</reference>
<feature type="domain" description="Fido" evidence="3">
    <location>
        <begin position="195"/>
        <end position="328"/>
    </location>
</feature>
<gene>
    <name evidence="4" type="ORF">A3A74_07070</name>
</gene>
<dbReference type="SUPFAM" id="SSF140931">
    <property type="entry name" value="Fic-like"/>
    <property type="match status" value="1"/>
</dbReference>
<proteinExistence type="predicted"/>
<dbReference type="PANTHER" id="PTHR13504">
    <property type="entry name" value="FIDO DOMAIN-CONTAINING PROTEIN DDB_G0283145"/>
    <property type="match status" value="1"/>
</dbReference>
<evidence type="ECO:0000259" key="3">
    <source>
        <dbReference type="PROSITE" id="PS51459"/>
    </source>
</evidence>
<protein>
    <recommendedName>
        <fullName evidence="3">Fido domain-containing protein</fullName>
    </recommendedName>
</protein>
<accession>A0A1F7IA97</accession>
<dbReference type="InterPro" id="IPR003812">
    <property type="entry name" value="Fido"/>
</dbReference>
<dbReference type="Proteomes" id="UP000179270">
    <property type="component" value="Unassembled WGS sequence"/>
</dbReference>
<dbReference type="AlphaFoldDB" id="A0A1F7IA97"/>
<dbReference type="GO" id="GO:0005524">
    <property type="term" value="F:ATP binding"/>
    <property type="evidence" value="ECO:0007669"/>
    <property type="project" value="UniProtKB-KW"/>
</dbReference>
<dbReference type="InterPro" id="IPR040198">
    <property type="entry name" value="Fido_containing"/>
</dbReference>
<evidence type="ECO:0000313" key="5">
    <source>
        <dbReference type="Proteomes" id="UP000179270"/>
    </source>
</evidence>
<organism evidence="4 5">
    <name type="scientific">Candidatus Roizmanbacteria bacterium RIFCSPLOWO2_01_FULL_35_13</name>
    <dbReference type="NCBI Taxonomy" id="1802055"/>
    <lineage>
        <taxon>Bacteria</taxon>
        <taxon>Candidatus Roizmaniibacteriota</taxon>
    </lineage>
</organism>
<dbReference type="Pfam" id="PF02661">
    <property type="entry name" value="Fic"/>
    <property type="match status" value="1"/>
</dbReference>
<dbReference type="STRING" id="1802055.A3A74_07070"/>
<keyword evidence="1" id="KW-0547">Nucleotide-binding</keyword>
<keyword evidence="1" id="KW-0067">ATP-binding</keyword>
<evidence type="ECO:0000313" key="4">
    <source>
        <dbReference type="EMBL" id="OGK40295.1"/>
    </source>
</evidence>